<keyword evidence="6 12" id="KW-0460">Magnesium</keyword>
<dbReference type="InterPro" id="IPR004488">
    <property type="entry name" value="Mg/Co-transport_prot_CorA"/>
</dbReference>
<evidence type="ECO:0000256" key="11">
    <source>
        <dbReference type="ARBA" id="ARBA00045497"/>
    </source>
</evidence>
<dbReference type="NCBIfam" id="TIGR00383">
    <property type="entry name" value="corA"/>
    <property type="match status" value="1"/>
</dbReference>
<evidence type="ECO:0000256" key="5">
    <source>
        <dbReference type="ARBA" id="ARBA00022692"/>
    </source>
</evidence>
<feature type="transmembrane region" description="Helical" evidence="12">
    <location>
        <begin position="298"/>
        <end position="318"/>
    </location>
</feature>
<keyword evidence="9 12" id="KW-0472">Membrane</keyword>
<evidence type="ECO:0000256" key="2">
    <source>
        <dbReference type="ARBA" id="ARBA00009765"/>
    </source>
</evidence>
<evidence type="ECO:0000256" key="12">
    <source>
        <dbReference type="RuleBase" id="RU362010"/>
    </source>
</evidence>
<evidence type="ECO:0000256" key="3">
    <source>
        <dbReference type="ARBA" id="ARBA00022448"/>
    </source>
</evidence>
<dbReference type="GO" id="GO:0005886">
    <property type="term" value="C:plasma membrane"/>
    <property type="evidence" value="ECO:0007669"/>
    <property type="project" value="UniProtKB-SubCell"/>
</dbReference>
<evidence type="ECO:0000256" key="4">
    <source>
        <dbReference type="ARBA" id="ARBA00022475"/>
    </source>
</evidence>
<dbReference type="GO" id="GO:0015095">
    <property type="term" value="F:magnesium ion transmembrane transporter activity"/>
    <property type="evidence" value="ECO:0007669"/>
    <property type="project" value="UniProtKB-UniRule"/>
</dbReference>
<protein>
    <recommendedName>
        <fullName evidence="12">Magnesium transport protein CorA</fullName>
    </recommendedName>
</protein>
<keyword evidence="8 12" id="KW-0406">Ion transport</keyword>
<keyword evidence="3 12" id="KW-0813">Transport</keyword>
<dbReference type="OrthoDB" id="9803416at2"/>
<keyword evidence="4 12" id="KW-1003">Cell membrane</keyword>
<dbReference type="PANTHER" id="PTHR46494:SF1">
    <property type="entry name" value="CORA FAMILY METAL ION TRANSPORTER (EUROFUNG)"/>
    <property type="match status" value="1"/>
</dbReference>
<dbReference type="KEGG" id="ccot:CCAX7_007960"/>
<evidence type="ECO:0000256" key="8">
    <source>
        <dbReference type="ARBA" id="ARBA00023065"/>
    </source>
</evidence>
<comment type="subcellular location">
    <subcellularLocation>
        <location evidence="1">Cell membrane</location>
        <topology evidence="1">Multi-pass membrane protein</topology>
    </subcellularLocation>
    <subcellularLocation>
        <location evidence="12">Membrane</location>
        <topology evidence="12">Multi-pass membrane protein</topology>
    </subcellularLocation>
</comment>
<organism evidence="13 14">
    <name type="scientific">Capsulimonas corticalis</name>
    <dbReference type="NCBI Taxonomy" id="2219043"/>
    <lineage>
        <taxon>Bacteria</taxon>
        <taxon>Bacillati</taxon>
        <taxon>Armatimonadota</taxon>
        <taxon>Armatimonadia</taxon>
        <taxon>Capsulimonadales</taxon>
        <taxon>Capsulimonadaceae</taxon>
        <taxon>Capsulimonas</taxon>
    </lineage>
</organism>
<dbReference type="GO" id="GO:0000287">
    <property type="term" value="F:magnesium ion binding"/>
    <property type="evidence" value="ECO:0007669"/>
    <property type="project" value="TreeGrafter"/>
</dbReference>
<dbReference type="SUPFAM" id="SSF144083">
    <property type="entry name" value="Magnesium transport protein CorA, transmembrane region"/>
    <property type="match status" value="1"/>
</dbReference>
<dbReference type="FunFam" id="1.20.58.340:FF:000004">
    <property type="entry name" value="Magnesium transport protein CorA"/>
    <property type="match status" value="1"/>
</dbReference>
<evidence type="ECO:0000256" key="10">
    <source>
        <dbReference type="ARBA" id="ARBA00034269"/>
    </source>
</evidence>
<dbReference type="GO" id="GO:0015087">
    <property type="term" value="F:cobalt ion transmembrane transporter activity"/>
    <property type="evidence" value="ECO:0007669"/>
    <property type="project" value="UniProtKB-UniRule"/>
</dbReference>
<accession>A0A402CTV7</accession>
<dbReference type="Pfam" id="PF01544">
    <property type="entry name" value="CorA"/>
    <property type="match status" value="1"/>
</dbReference>
<gene>
    <name evidence="13" type="primary">corA_2</name>
    <name evidence="12" type="synonym">corA</name>
    <name evidence="13" type="ORF">CCAX7_007960</name>
</gene>
<keyword evidence="7 12" id="KW-1133">Transmembrane helix</keyword>
<reference evidence="13 14" key="1">
    <citation type="journal article" date="2019" name="Int. J. Syst. Evol. Microbiol.">
        <title>Capsulimonas corticalis gen. nov., sp. nov., an aerobic capsulated bacterium, of a novel bacterial order, Capsulimonadales ord. nov., of the class Armatimonadia of the phylum Armatimonadetes.</title>
        <authorList>
            <person name="Li J."/>
            <person name="Kudo C."/>
            <person name="Tonouchi A."/>
        </authorList>
    </citation>
    <scope>NUCLEOTIDE SEQUENCE [LARGE SCALE GENOMIC DNA]</scope>
    <source>
        <strain evidence="13 14">AX-7</strain>
    </source>
</reference>
<evidence type="ECO:0000313" key="13">
    <source>
        <dbReference type="EMBL" id="BDI28745.1"/>
    </source>
</evidence>
<feature type="transmembrane region" description="Helical" evidence="12">
    <location>
        <begin position="330"/>
        <end position="350"/>
    </location>
</feature>
<keyword evidence="14" id="KW-1185">Reference proteome</keyword>
<evidence type="ECO:0000313" key="14">
    <source>
        <dbReference type="Proteomes" id="UP000287394"/>
    </source>
</evidence>
<dbReference type="Gene3D" id="3.30.460.20">
    <property type="entry name" value="CorA soluble domain-like"/>
    <property type="match status" value="1"/>
</dbReference>
<dbReference type="Proteomes" id="UP000287394">
    <property type="component" value="Chromosome"/>
</dbReference>
<comment type="catalytic activity">
    <reaction evidence="10">
        <text>Mg(2+)(in) = Mg(2+)(out)</text>
        <dbReference type="Rhea" id="RHEA:29827"/>
        <dbReference type="ChEBI" id="CHEBI:18420"/>
    </reaction>
</comment>
<dbReference type="PANTHER" id="PTHR46494">
    <property type="entry name" value="CORA FAMILY METAL ION TRANSPORTER (EUROFUNG)"/>
    <property type="match status" value="1"/>
</dbReference>
<evidence type="ECO:0000256" key="1">
    <source>
        <dbReference type="ARBA" id="ARBA00004651"/>
    </source>
</evidence>
<dbReference type="CDD" id="cd12822">
    <property type="entry name" value="TmCorA-like"/>
    <property type="match status" value="1"/>
</dbReference>
<evidence type="ECO:0000256" key="7">
    <source>
        <dbReference type="ARBA" id="ARBA00022989"/>
    </source>
</evidence>
<evidence type="ECO:0000256" key="9">
    <source>
        <dbReference type="ARBA" id="ARBA00023136"/>
    </source>
</evidence>
<comment type="function">
    <text evidence="11">Mediates influx of magnesium ions. Alternates between open and closed states. Activated by low cytoplasmic Mg(2+) levels. Inactive when cytoplasmic Mg(2+) levels are high.</text>
</comment>
<name>A0A402CTV7_9BACT</name>
<dbReference type="InterPro" id="IPR002523">
    <property type="entry name" value="MgTranspt_CorA/ZnTranspt_ZntB"/>
</dbReference>
<dbReference type="AlphaFoldDB" id="A0A402CTV7"/>
<dbReference type="InterPro" id="IPR045863">
    <property type="entry name" value="CorA_TM1_TM2"/>
</dbReference>
<dbReference type="SUPFAM" id="SSF143865">
    <property type="entry name" value="CorA soluble domain-like"/>
    <property type="match status" value="1"/>
</dbReference>
<proteinExistence type="inferred from homology"/>
<sequence>MIKLEHFAEPGKPPLPLEPTRISDALKNPNGMVWLDLEDPSEEDFQLLVDEFQFHQLAMDDLRQRDQRAKVVDYAGYTFVVMHELRPGKNRSDLNMPCLERGAEVNTFTGPNFCVTVHNGHSPAVETARQRWEASREMQDHGPYAFLYLILDSLVDDYYPTLDAFDERIDSLEEIILKPAGEEVDLTNKNSNAEDQRKPLKTLLGVRRELLEMRRYVAPMRDAVNTMLRHVEAMQDPERAGEQRRADRARALYAYYQDVYDHTIRIVETIDTYRDLLAGTLDAHLAVASNRLNEVVKVLTSVSIIMMSWATISGIYGMNFEHMPELHWHYGYVYVWALFILVTVAEYIYFRKRKWL</sequence>
<dbReference type="GO" id="GO:0050897">
    <property type="term" value="F:cobalt ion binding"/>
    <property type="evidence" value="ECO:0007669"/>
    <property type="project" value="TreeGrafter"/>
</dbReference>
<comment type="similarity">
    <text evidence="2 12">Belongs to the CorA metal ion transporter (MIT) (TC 1.A.35) family.</text>
</comment>
<keyword evidence="5 12" id="KW-0812">Transmembrane</keyword>
<dbReference type="Gene3D" id="1.20.58.340">
    <property type="entry name" value="Magnesium transport protein CorA, transmembrane region"/>
    <property type="match status" value="2"/>
</dbReference>
<dbReference type="EMBL" id="AP025739">
    <property type="protein sequence ID" value="BDI28745.1"/>
    <property type="molecule type" value="Genomic_DNA"/>
</dbReference>
<dbReference type="InterPro" id="IPR045861">
    <property type="entry name" value="CorA_cytoplasmic_dom"/>
</dbReference>
<dbReference type="RefSeq" id="WP_119320807.1">
    <property type="nucleotide sequence ID" value="NZ_AP025739.1"/>
</dbReference>
<evidence type="ECO:0000256" key="6">
    <source>
        <dbReference type="ARBA" id="ARBA00022842"/>
    </source>
</evidence>